<evidence type="ECO:0000313" key="3">
    <source>
        <dbReference type="Proteomes" id="UP000246073"/>
    </source>
</evidence>
<accession>A0A2P9HG39</accession>
<dbReference type="Proteomes" id="UP000246073">
    <property type="component" value="Unassembled WGS sequence"/>
</dbReference>
<gene>
    <name evidence="2" type="ORF">OHAE_2997</name>
</gene>
<dbReference type="AlphaFoldDB" id="A0A2P9HG39"/>
<feature type="signal peptide" evidence="1">
    <location>
        <begin position="1"/>
        <end position="21"/>
    </location>
</feature>
<evidence type="ECO:0000256" key="1">
    <source>
        <dbReference type="SAM" id="SignalP"/>
    </source>
</evidence>
<evidence type="ECO:0008006" key="4">
    <source>
        <dbReference type="Google" id="ProtNLM"/>
    </source>
</evidence>
<evidence type="ECO:0000313" key="2">
    <source>
        <dbReference type="EMBL" id="SPL63065.1"/>
    </source>
</evidence>
<sequence>MKTHIMIVAAAAVMLAGCEPAAPTSKQIENRAVEVNQARLIQDIPAPTLQTSLERKNLAERLERINQQNMSGFVYLLSYGRVVASYPIRGKVTSLNAYLMGSEQAVRDPNGTMDGRQSLLMEQPDFDGAYGKNADGVFFFTADTNAYVEWAGDYLFSDQPLALNQEPMMVRQVSE</sequence>
<reference evidence="3" key="1">
    <citation type="submission" date="2017-12" db="EMBL/GenBank/DDBJ databases">
        <authorList>
            <person name="Diaz M."/>
        </authorList>
    </citation>
    <scope>NUCLEOTIDE SEQUENCE [LARGE SCALE GENOMIC DNA]</scope>
    <source>
        <strain evidence="3">FI11154</strain>
    </source>
</reference>
<protein>
    <recommendedName>
        <fullName evidence="4">Lipoprotein</fullName>
    </recommendedName>
</protein>
<organism evidence="2 3">
    <name type="scientific">Ochrobactrum soli</name>
    <dbReference type="NCBI Taxonomy" id="2448455"/>
    <lineage>
        <taxon>Bacteria</taxon>
        <taxon>Pseudomonadati</taxon>
        <taxon>Pseudomonadota</taxon>
        <taxon>Alphaproteobacteria</taxon>
        <taxon>Hyphomicrobiales</taxon>
        <taxon>Brucellaceae</taxon>
        <taxon>Brucella/Ochrobactrum group</taxon>
        <taxon>Ochrobactrum</taxon>
    </lineage>
</organism>
<dbReference type="RefSeq" id="WP_109367064.1">
    <property type="nucleotide sequence ID" value="NZ_OOFM01000004.1"/>
</dbReference>
<proteinExistence type="predicted"/>
<feature type="chain" id="PRO_5015194724" description="Lipoprotein" evidence="1">
    <location>
        <begin position="22"/>
        <end position="175"/>
    </location>
</feature>
<name>A0A2P9HG39_9HYPH</name>
<keyword evidence="1" id="KW-0732">Signal</keyword>
<dbReference type="EMBL" id="OOFM01000004">
    <property type="protein sequence ID" value="SPL63065.1"/>
    <property type="molecule type" value="Genomic_DNA"/>
</dbReference>
<dbReference type="PROSITE" id="PS51257">
    <property type="entry name" value="PROKAR_LIPOPROTEIN"/>
    <property type="match status" value="1"/>
</dbReference>